<dbReference type="AlphaFoldDB" id="A0A9W8B1Z7"/>
<evidence type="ECO:0000256" key="3">
    <source>
        <dbReference type="ARBA" id="ARBA00021688"/>
    </source>
</evidence>
<dbReference type="InterPro" id="IPR036228">
    <property type="entry name" value="ATP_synth_F0_dsu_sf_mt"/>
</dbReference>
<keyword evidence="7 11" id="KW-0999">Mitochondrion inner membrane</keyword>
<keyword evidence="6 11" id="KW-0375">Hydrogen ion transport</keyword>
<evidence type="ECO:0000256" key="9">
    <source>
        <dbReference type="ARBA" id="ARBA00023128"/>
    </source>
</evidence>
<evidence type="ECO:0000256" key="5">
    <source>
        <dbReference type="ARBA" id="ARBA00022547"/>
    </source>
</evidence>
<evidence type="ECO:0000313" key="13">
    <source>
        <dbReference type="EMBL" id="KAJ1970147.1"/>
    </source>
</evidence>
<keyword evidence="12" id="KW-0175">Coiled coil</keyword>
<keyword evidence="4 11" id="KW-0813">Transport</keyword>
<evidence type="ECO:0000256" key="12">
    <source>
        <dbReference type="SAM" id="Coils"/>
    </source>
</evidence>
<dbReference type="PANTHER" id="PTHR12700">
    <property type="entry name" value="ATP SYNTHASE SUBUNIT D, MITOCHONDRIAL"/>
    <property type="match status" value="1"/>
</dbReference>
<dbReference type="Proteomes" id="UP001150925">
    <property type="component" value="Unassembled WGS sequence"/>
</dbReference>
<dbReference type="SUPFAM" id="SSF161065">
    <property type="entry name" value="ATP synthase D chain-like"/>
    <property type="match status" value="1"/>
</dbReference>
<dbReference type="GO" id="GO:0015078">
    <property type="term" value="F:proton transmembrane transporter activity"/>
    <property type="evidence" value="ECO:0007669"/>
    <property type="project" value="InterPro"/>
</dbReference>
<evidence type="ECO:0000256" key="8">
    <source>
        <dbReference type="ARBA" id="ARBA00023065"/>
    </source>
</evidence>
<accession>A0A9W8B1Z7</accession>
<comment type="similarity">
    <text evidence="2 11">Belongs to the ATPase d subunit family.</text>
</comment>
<comment type="function">
    <text evidence="11">Mitochondrial membrane ATP synthase (F(1)F(0) ATP synthase or Complex V) produces ATP from ADP in the presence of a proton gradient across the membrane which is generated by electron transport complexes of the respiratory chain. F-type ATPases consist of two structural domains, F(1) - containing the extramembraneous catalytic core, and F(0) - containing the membrane proton channel, linked together by a central stalk and a peripheral stalk. During catalysis, ATP synthesis in the catalytic domain of F(1) is coupled via a rotary mechanism of the central stalk subunits to proton translocation.</text>
</comment>
<evidence type="ECO:0000256" key="11">
    <source>
        <dbReference type="PIRNR" id="PIRNR005514"/>
    </source>
</evidence>
<dbReference type="GO" id="GO:0005743">
    <property type="term" value="C:mitochondrial inner membrane"/>
    <property type="evidence" value="ECO:0007669"/>
    <property type="project" value="UniProtKB-SubCell"/>
</dbReference>
<evidence type="ECO:0000256" key="7">
    <source>
        <dbReference type="ARBA" id="ARBA00022792"/>
    </source>
</evidence>
<name>A0A9W8B1Z7_9FUNG</name>
<keyword evidence="10 11" id="KW-0472">Membrane</keyword>
<reference evidence="13" key="1">
    <citation type="submission" date="2022-07" db="EMBL/GenBank/DDBJ databases">
        <title>Phylogenomic reconstructions and comparative analyses of Kickxellomycotina fungi.</title>
        <authorList>
            <person name="Reynolds N.K."/>
            <person name="Stajich J.E."/>
            <person name="Barry K."/>
            <person name="Grigoriev I.V."/>
            <person name="Crous P."/>
            <person name="Smith M.E."/>
        </authorList>
    </citation>
    <scope>NUCLEOTIDE SEQUENCE</scope>
    <source>
        <strain evidence="13">RSA 1196</strain>
    </source>
</reference>
<organism evidence="13 14">
    <name type="scientific">Dispira parvispora</name>
    <dbReference type="NCBI Taxonomy" id="1520584"/>
    <lineage>
        <taxon>Eukaryota</taxon>
        <taxon>Fungi</taxon>
        <taxon>Fungi incertae sedis</taxon>
        <taxon>Zoopagomycota</taxon>
        <taxon>Kickxellomycotina</taxon>
        <taxon>Dimargaritomycetes</taxon>
        <taxon>Dimargaritales</taxon>
        <taxon>Dimargaritaceae</taxon>
        <taxon>Dispira</taxon>
    </lineage>
</organism>
<feature type="coiled-coil region" evidence="12">
    <location>
        <begin position="101"/>
        <end position="128"/>
    </location>
</feature>
<comment type="caution">
    <text evidence="13">The sequence shown here is derived from an EMBL/GenBank/DDBJ whole genome shotgun (WGS) entry which is preliminary data.</text>
</comment>
<keyword evidence="14" id="KW-1185">Reference proteome</keyword>
<protein>
    <recommendedName>
        <fullName evidence="3 11">ATP synthase subunit d, mitochondrial</fullName>
    </recommendedName>
</protein>
<evidence type="ECO:0000256" key="6">
    <source>
        <dbReference type="ARBA" id="ARBA00022781"/>
    </source>
</evidence>
<evidence type="ECO:0000313" key="14">
    <source>
        <dbReference type="Proteomes" id="UP001150925"/>
    </source>
</evidence>
<dbReference type="Gene3D" id="6.10.280.70">
    <property type="match status" value="1"/>
</dbReference>
<proteinExistence type="inferred from homology"/>
<comment type="subcellular location">
    <subcellularLocation>
        <location evidence="1 11">Mitochondrion inner membrane</location>
    </subcellularLocation>
</comment>
<keyword evidence="5" id="KW-0138">CF(0)</keyword>
<dbReference type="GO" id="GO:0015986">
    <property type="term" value="P:proton motive force-driven ATP synthesis"/>
    <property type="evidence" value="ECO:0007669"/>
    <property type="project" value="UniProtKB-UniRule"/>
</dbReference>
<dbReference type="PIRSF" id="PIRSF005514">
    <property type="entry name" value="ATPase_F0_D_mt"/>
    <property type="match status" value="1"/>
</dbReference>
<dbReference type="Pfam" id="PF05873">
    <property type="entry name" value="Mt_ATP-synt_D"/>
    <property type="match status" value="1"/>
</dbReference>
<keyword evidence="9 11" id="KW-0496">Mitochondrion</keyword>
<dbReference type="EMBL" id="JANBPY010000004">
    <property type="protein sequence ID" value="KAJ1970147.1"/>
    <property type="molecule type" value="Genomic_DNA"/>
</dbReference>
<dbReference type="GO" id="GO:0045259">
    <property type="term" value="C:proton-transporting ATP synthase complex"/>
    <property type="evidence" value="ECO:0007669"/>
    <property type="project" value="UniProtKB-KW"/>
</dbReference>
<evidence type="ECO:0000256" key="2">
    <source>
        <dbReference type="ARBA" id="ARBA00006842"/>
    </source>
</evidence>
<dbReference type="InterPro" id="IPR008689">
    <property type="entry name" value="ATP_synth_F0_dsu_mt"/>
</dbReference>
<keyword evidence="8 11" id="KW-0406">Ion transport</keyword>
<gene>
    <name evidence="13" type="primary">ATP7</name>
    <name evidence="13" type="ORF">IWQ62_000116</name>
</gene>
<dbReference type="OrthoDB" id="35799at2759"/>
<evidence type="ECO:0000256" key="4">
    <source>
        <dbReference type="ARBA" id="ARBA00022448"/>
    </source>
</evidence>
<evidence type="ECO:0000256" key="10">
    <source>
        <dbReference type="ARBA" id="ARBA00023136"/>
    </source>
</evidence>
<evidence type="ECO:0000256" key="1">
    <source>
        <dbReference type="ARBA" id="ARBA00004273"/>
    </source>
</evidence>
<sequence>MSLARSAATKINWTKLTTALQMKQETTSALLAFRKRFDETQRQLAQLEEHKTEVDFAHYRSVLKNKAVVDKLEAAVKAVKIVPYDLAGQVKVIDAFEAKAMEKAKQTADQVEADLVDLRDALKNIEAARPAEQLTMDDVAKVFPEFEKEVLEAIQKGEWYTPGYDEKFGSLSVL</sequence>